<evidence type="ECO:0000256" key="1">
    <source>
        <dbReference type="SAM" id="MobiDB-lite"/>
    </source>
</evidence>
<reference evidence="2" key="1">
    <citation type="submission" date="2021-01" db="EMBL/GenBank/DDBJ databases">
        <authorList>
            <person name="Corre E."/>
            <person name="Pelletier E."/>
            <person name="Niang G."/>
            <person name="Scheremetjew M."/>
            <person name="Finn R."/>
            <person name="Kale V."/>
            <person name="Holt S."/>
            <person name="Cochrane G."/>
            <person name="Meng A."/>
            <person name="Brown T."/>
            <person name="Cohen L."/>
        </authorList>
    </citation>
    <scope>NUCLEOTIDE SEQUENCE</scope>
    <source>
        <strain evidence="2">Ms1</strain>
    </source>
</reference>
<feature type="compositionally biased region" description="Basic and acidic residues" evidence="1">
    <location>
        <begin position="62"/>
        <end position="71"/>
    </location>
</feature>
<feature type="region of interest" description="Disordered" evidence="1">
    <location>
        <begin position="1"/>
        <end position="100"/>
    </location>
</feature>
<organism evidence="2">
    <name type="scientific">Bicosoecida sp. CB-2014</name>
    <dbReference type="NCBI Taxonomy" id="1486930"/>
    <lineage>
        <taxon>Eukaryota</taxon>
        <taxon>Sar</taxon>
        <taxon>Stramenopiles</taxon>
        <taxon>Bigyra</taxon>
        <taxon>Opalozoa</taxon>
        <taxon>Bicosoecida</taxon>
    </lineage>
</organism>
<proteinExistence type="predicted"/>
<gene>
    <name evidence="2" type="ORF">BSP0115_LOCUS7137</name>
</gene>
<dbReference type="AlphaFoldDB" id="A0A7S1G737"/>
<protein>
    <submittedName>
        <fullName evidence="2">Uncharacterized protein</fullName>
    </submittedName>
</protein>
<sequence>MATPSPPDSMRPALRRPARQAPAPVSPTVLRKLSEHPAADAHAGARSDARMGTDEGGAGESKGVEDAEAPMRRGAAADDGDADVSTASAMAQHQRLEERARAEGMSALLSRQLRETRATREELMSSFEALFGGKAAGADAAVPAV</sequence>
<feature type="compositionally biased region" description="Basic and acidic residues" evidence="1">
    <location>
        <begin position="32"/>
        <end position="53"/>
    </location>
</feature>
<dbReference type="EMBL" id="HBFS01010365">
    <property type="protein sequence ID" value="CAD8913885.1"/>
    <property type="molecule type" value="Transcribed_RNA"/>
</dbReference>
<accession>A0A7S1G737</accession>
<name>A0A7S1G737_9STRA</name>
<evidence type="ECO:0000313" key="2">
    <source>
        <dbReference type="EMBL" id="CAD8913885.1"/>
    </source>
</evidence>